<dbReference type="GO" id="GO:1902410">
    <property type="term" value="P:mitotic cytokinetic process"/>
    <property type="evidence" value="ECO:0007669"/>
    <property type="project" value="TreeGrafter"/>
</dbReference>
<feature type="region of interest" description="Disordered" evidence="2">
    <location>
        <begin position="708"/>
        <end position="881"/>
    </location>
</feature>
<protein>
    <recommendedName>
        <fullName evidence="4">Centrobin</fullName>
    </recommendedName>
</protein>
<feature type="region of interest" description="Disordered" evidence="2">
    <location>
        <begin position="667"/>
        <end position="688"/>
    </location>
</feature>
<dbReference type="InterPro" id="IPR038923">
    <property type="entry name" value="Centrobin"/>
</dbReference>
<evidence type="ECO:0000256" key="2">
    <source>
        <dbReference type="SAM" id="MobiDB-lite"/>
    </source>
</evidence>
<feature type="region of interest" description="Disordered" evidence="2">
    <location>
        <begin position="455"/>
        <end position="529"/>
    </location>
</feature>
<reference evidence="3" key="1">
    <citation type="submission" date="2014-12" db="EMBL/GenBank/DDBJ databases">
        <title>Insight into the proteome of Arion vulgaris.</title>
        <authorList>
            <person name="Aradska J."/>
            <person name="Bulat T."/>
            <person name="Smidak R."/>
            <person name="Sarate P."/>
            <person name="Gangsoo J."/>
            <person name="Sialana F."/>
            <person name="Bilban M."/>
            <person name="Lubec G."/>
        </authorList>
    </citation>
    <scope>NUCLEOTIDE SEQUENCE</scope>
    <source>
        <tissue evidence="3">Skin</tissue>
    </source>
</reference>
<organism evidence="3">
    <name type="scientific">Arion vulgaris</name>
    <dbReference type="NCBI Taxonomy" id="1028688"/>
    <lineage>
        <taxon>Eukaryota</taxon>
        <taxon>Metazoa</taxon>
        <taxon>Spiralia</taxon>
        <taxon>Lophotrochozoa</taxon>
        <taxon>Mollusca</taxon>
        <taxon>Gastropoda</taxon>
        <taxon>Heterobranchia</taxon>
        <taxon>Euthyneura</taxon>
        <taxon>Panpulmonata</taxon>
        <taxon>Eupulmonata</taxon>
        <taxon>Stylommatophora</taxon>
        <taxon>Helicina</taxon>
        <taxon>Arionoidea</taxon>
        <taxon>Arionidae</taxon>
        <taxon>Arion</taxon>
    </lineage>
</organism>
<dbReference type="PANTHER" id="PTHR34439">
    <property type="entry name" value="CENTROBIN"/>
    <property type="match status" value="1"/>
</dbReference>
<dbReference type="GO" id="GO:1902017">
    <property type="term" value="P:regulation of cilium assembly"/>
    <property type="evidence" value="ECO:0007669"/>
    <property type="project" value="InterPro"/>
</dbReference>
<feature type="region of interest" description="Disordered" evidence="2">
    <location>
        <begin position="349"/>
        <end position="373"/>
    </location>
</feature>
<evidence type="ECO:0000256" key="1">
    <source>
        <dbReference type="SAM" id="Coils"/>
    </source>
</evidence>
<dbReference type="EMBL" id="HACG01037976">
    <property type="protein sequence ID" value="CEK84841.1"/>
    <property type="molecule type" value="Transcribed_RNA"/>
</dbReference>
<dbReference type="PANTHER" id="PTHR34439:SF1">
    <property type="entry name" value="CENTROBIN"/>
    <property type="match status" value="1"/>
</dbReference>
<keyword evidence="1" id="KW-0175">Coiled coil</keyword>
<feature type="compositionally biased region" description="Polar residues" evidence="2">
    <location>
        <begin position="783"/>
        <end position="824"/>
    </location>
</feature>
<feature type="compositionally biased region" description="Basic residues" evidence="2">
    <location>
        <begin position="720"/>
        <end position="731"/>
    </location>
</feature>
<dbReference type="GO" id="GO:0005814">
    <property type="term" value="C:centriole"/>
    <property type="evidence" value="ECO:0007669"/>
    <property type="project" value="TreeGrafter"/>
</dbReference>
<name>A0A0B7AXQ1_9EUPU</name>
<dbReference type="GO" id="GO:0051299">
    <property type="term" value="P:centrosome separation"/>
    <property type="evidence" value="ECO:0007669"/>
    <property type="project" value="TreeGrafter"/>
</dbReference>
<accession>A0A0B7AXQ1</accession>
<feature type="compositionally biased region" description="Basic and acidic residues" evidence="2">
    <location>
        <begin position="497"/>
        <end position="506"/>
    </location>
</feature>
<dbReference type="GO" id="GO:0007099">
    <property type="term" value="P:centriole replication"/>
    <property type="evidence" value="ECO:0007669"/>
    <property type="project" value="InterPro"/>
</dbReference>
<feature type="compositionally biased region" description="Low complexity" evidence="2">
    <location>
        <begin position="455"/>
        <end position="482"/>
    </location>
</feature>
<sequence length="1025" mass="116121">LNRQLCFDADANSFIGNSHQDDMSDILENFPTFSSKLFSDMPGISSRNDSSNQSENQYLRDTLEKERYRRKHCEDHIQKQNTKLLELQQLLAVAVSTDKRKDLMIEQLDKQLAKVVEGWKKRETEKDELLKVLSQDKEQMEDSLQTQQTMINSFERELSQTTEELRQEREKSSEVINSLKAELGEALHEKKCLEQSLRIDKEEHASMKAEWNDLKEVKELAERRAQQAQERLIQEQEDWLKKEQELSTKINEMQETNQRILNMEKLKCEEQKKKREEADVQNEEMKDELKKAILDIEQLLREKESQKVEMAIMEAKFESTQKKLEADLHSQMEKEISDQAAEFHSRIEKSLEDASSRHRKQVTEIQSRHQRDLEQQTTKLNEEIQLKEDDFRRQLKELETKLQELRTENLTLGQSKIKLESQRMEILTKLQYMMQSQWNEAVSLLVTTPQKKSLNSSFLSSQSGGHHGSAVAVTGSSTSGTSLGILPAGTSAVRSQENGDRSREVSDSSTLPPPASTGMYESRTNEGHEEMNRMDRVEEYLQRLPQNMDIPLMRNDIAVTRNELQALESNQNSSLNSMLAMAPNNSAGHIYSNSLLRQQRSSASGHISAQELGGSDFHLKASNNLGQSSRSPYIQGYVNGPGGKTVIMASGHIGDGHIVKAEPKYKAVAMRSPQQSSSRYSSDSSHHSIKAATELPTAAGFQHYIFNSHPGQGFVPPQQQHHHYHTRHHHEQKPPASPQKPQSAHGNNHSSETRPLTGDFGDHKEVKLMSGSGANINLYRPDSPTNVSSPARVTTNHWSSISDTGTPHNPSGPSLMSAQPSSPGRSLYCVQSPVKRRRPRTNQHTIRHGDELKQSLSPPIKQTAERDNSCTPSEEDSSGCLDSRLLASYGQLSDRMEEHQSRQGELQHYVKMLLQKAPGSVCSEPERDQQFSDPDILESSRDLTVDLDLNDTATAAELTSQLNRLQHLRERNQQQLSMSVMSTHPRIQQAPSVSQSNESILSHLSEFIDDADIILHNGCQKFQSC</sequence>
<evidence type="ECO:0000313" key="3">
    <source>
        <dbReference type="EMBL" id="CEK84841.1"/>
    </source>
</evidence>
<feature type="compositionally biased region" description="Low complexity" evidence="2">
    <location>
        <begin position="671"/>
        <end position="683"/>
    </location>
</feature>
<proteinExistence type="predicted"/>
<gene>
    <name evidence="3" type="primary">ORF144825</name>
</gene>
<dbReference type="GO" id="GO:0005813">
    <property type="term" value="C:centrosome"/>
    <property type="evidence" value="ECO:0007669"/>
    <property type="project" value="TreeGrafter"/>
</dbReference>
<dbReference type="AlphaFoldDB" id="A0A0B7AXQ1"/>
<feature type="compositionally biased region" description="Polar residues" evidence="2">
    <location>
        <begin position="745"/>
        <end position="754"/>
    </location>
</feature>
<feature type="coiled-coil region" evidence="1">
    <location>
        <begin position="130"/>
        <end position="316"/>
    </location>
</feature>
<feature type="non-terminal residue" evidence="3">
    <location>
        <position position="1"/>
    </location>
</feature>
<evidence type="ECO:0008006" key="4">
    <source>
        <dbReference type="Google" id="ProtNLM"/>
    </source>
</evidence>